<keyword evidence="1" id="KW-0328">Glycosyltransferase</keyword>
<gene>
    <name evidence="1" type="primary">epsF_38</name>
    <name evidence="1" type="ORF">SDC9_172960</name>
</gene>
<dbReference type="EMBL" id="VSSQ01074762">
    <property type="protein sequence ID" value="MPN25548.1"/>
    <property type="molecule type" value="Genomic_DNA"/>
</dbReference>
<keyword evidence="1" id="KW-0808">Transferase</keyword>
<organism evidence="1">
    <name type="scientific">bioreactor metagenome</name>
    <dbReference type="NCBI Taxonomy" id="1076179"/>
    <lineage>
        <taxon>unclassified sequences</taxon>
        <taxon>metagenomes</taxon>
        <taxon>ecological metagenomes</taxon>
    </lineage>
</organism>
<dbReference type="Pfam" id="PF13692">
    <property type="entry name" value="Glyco_trans_1_4"/>
    <property type="match status" value="1"/>
</dbReference>
<dbReference type="EC" id="2.4.-.-" evidence="1"/>
<dbReference type="AlphaFoldDB" id="A0A645GF72"/>
<proteinExistence type="predicted"/>
<name>A0A645GF72_9ZZZZ</name>
<sequence length="127" mass="14175">MLNRRILEQGLEGNVLLTGERCDVPALLSAFDLFVLPSWFEGLGIALIEAQANGLPCYASDRIPRDTNVISCEPLPPDRADLWAERMIYAKPASSRELNRNAFISKGYDIESAASTLMNEYLEISKR</sequence>
<evidence type="ECO:0000313" key="1">
    <source>
        <dbReference type="EMBL" id="MPN25548.1"/>
    </source>
</evidence>
<accession>A0A645GF72</accession>
<reference evidence="1" key="1">
    <citation type="submission" date="2019-08" db="EMBL/GenBank/DDBJ databases">
        <authorList>
            <person name="Kucharzyk K."/>
            <person name="Murdoch R.W."/>
            <person name="Higgins S."/>
            <person name="Loffler F."/>
        </authorList>
    </citation>
    <scope>NUCLEOTIDE SEQUENCE</scope>
</reference>
<dbReference type="Gene3D" id="3.40.50.2000">
    <property type="entry name" value="Glycogen Phosphorylase B"/>
    <property type="match status" value="1"/>
</dbReference>
<comment type="caution">
    <text evidence="1">The sequence shown here is derived from an EMBL/GenBank/DDBJ whole genome shotgun (WGS) entry which is preliminary data.</text>
</comment>
<protein>
    <submittedName>
        <fullName evidence="1">Putative glycosyltransferase EpsF</fullName>
        <ecNumber evidence="1">2.4.-.-</ecNumber>
    </submittedName>
</protein>
<dbReference type="PANTHER" id="PTHR12526">
    <property type="entry name" value="GLYCOSYLTRANSFERASE"/>
    <property type="match status" value="1"/>
</dbReference>
<dbReference type="SUPFAM" id="SSF53756">
    <property type="entry name" value="UDP-Glycosyltransferase/glycogen phosphorylase"/>
    <property type="match status" value="1"/>
</dbReference>
<dbReference type="GO" id="GO:0016757">
    <property type="term" value="F:glycosyltransferase activity"/>
    <property type="evidence" value="ECO:0007669"/>
    <property type="project" value="UniProtKB-KW"/>
</dbReference>